<feature type="transmembrane region" description="Helical" evidence="2">
    <location>
        <begin position="82"/>
        <end position="101"/>
    </location>
</feature>
<dbReference type="InterPro" id="IPR024623">
    <property type="entry name" value="YtxH"/>
</dbReference>
<sequence>MSKDKQLKPNYNESGMNRDYYEAQEQAAASGVTADYATDYPGSKPATYDMYSPNQYDYSYRNNYSDSFYQDGDEKADGSGGFIAGALIGALIGAGAALLLAPKTGKELRSDVSNQAETIKEKGIELTNVAKDKTSNLTGSVKEKTGDLTKKVQDQTSKVVDKVKSKKGQNAPMDDGTVSSEGEEPIELIDTVAEKVESAIESGQDKVNSTAEALKSAVEEKEKEAKDMVKKSDKNNQSGNGTKKPGNKKKPDITSNNTPNDPSTKGQHSGNTPYSYDNSENAGDNKVMAMNHISKIENDKKDNKNT</sequence>
<evidence type="ECO:0000313" key="4">
    <source>
        <dbReference type="Proteomes" id="UP000198823"/>
    </source>
</evidence>
<keyword evidence="2" id="KW-0812">Transmembrane</keyword>
<dbReference type="AlphaFoldDB" id="A0A1G7EKJ8"/>
<gene>
    <name evidence="3" type="ORF">SAMN04488126_11412</name>
</gene>
<evidence type="ECO:0000256" key="2">
    <source>
        <dbReference type="SAM" id="Phobius"/>
    </source>
</evidence>
<dbReference type="PANTHER" id="PTHR35792">
    <property type="entry name" value="GENERAL STRESS PROTEIN"/>
    <property type="match status" value="1"/>
</dbReference>
<feature type="compositionally biased region" description="Basic and acidic residues" evidence="1">
    <location>
        <begin position="294"/>
        <end position="306"/>
    </location>
</feature>
<dbReference type="Gene3D" id="1.20.120.20">
    <property type="entry name" value="Apolipoprotein"/>
    <property type="match status" value="1"/>
</dbReference>
<proteinExistence type="predicted"/>
<dbReference type="InterPro" id="IPR052928">
    <property type="entry name" value="Desiccation-related_membrane"/>
</dbReference>
<keyword evidence="2" id="KW-0472">Membrane</keyword>
<dbReference type="EMBL" id="FNAR01000014">
    <property type="protein sequence ID" value="SDE64107.1"/>
    <property type="molecule type" value="Genomic_DNA"/>
</dbReference>
<name>A0A1G7EKJ8_9BACL</name>
<keyword evidence="2" id="KW-1133">Transmembrane helix</keyword>
<accession>A0A1G7EKJ8</accession>
<feature type="compositionally biased region" description="Basic and acidic residues" evidence="1">
    <location>
        <begin position="217"/>
        <end position="234"/>
    </location>
</feature>
<reference evidence="3 4" key="1">
    <citation type="submission" date="2016-10" db="EMBL/GenBank/DDBJ databases">
        <authorList>
            <person name="de Groot N.N."/>
        </authorList>
    </citation>
    <scope>NUCLEOTIDE SEQUENCE [LARGE SCALE GENOMIC DNA]</scope>
    <source>
        <strain evidence="3 4">CGMCC 1.6762</strain>
    </source>
</reference>
<feature type="region of interest" description="Disordered" evidence="1">
    <location>
        <begin position="159"/>
        <end position="306"/>
    </location>
</feature>
<evidence type="ECO:0000256" key="1">
    <source>
        <dbReference type="SAM" id="MobiDB-lite"/>
    </source>
</evidence>
<dbReference type="RefSeq" id="WP_245696918.1">
    <property type="nucleotide sequence ID" value="NZ_FNAR01000014.1"/>
</dbReference>
<dbReference type="Pfam" id="PF12732">
    <property type="entry name" value="YtxH"/>
    <property type="match status" value="1"/>
</dbReference>
<dbReference type="Proteomes" id="UP000198823">
    <property type="component" value="Unassembled WGS sequence"/>
</dbReference>
<feature type="compositionally biased region" description="Polar residues" evidence="1">
    <location>
        <begin position="253"/>
        <end position="282"/>
    </location>
</feature>
<organism evidence="3 4">
    <name type="scientific">Bhargavaea beijingensis</name>
    <dbReference type="NCBI Taxonomy" id="426756"/>
    <lineage>
        <taxon>Bacteria</taxon>
        <taxon>Bacillati</taxon>
        <taxon>Bacillota</taxon>
        <taxon>Bacilli</taxon>
        <taxon>Bacillales</taxon>
        <taxon>Caryophanaceae</taxon>
        <taxon>Bhargavaea</taxon>
    </lineage>
</organism>
<dbReference type="STRING" id="426756.SAMN04488126_11412"/>
<dbReference type="PANTHER" id="PTHR35792:SF1">
    <property type="entry name" value="SLL0268 PROTEIN"/>
    <property type="match status" value="1"/>
</dbReference>
<protein>
    <submittedName>
        <fullName evidence="3">Gas vesicle protein</fullName>
    </submittedName>
</protein>
<evidence type="ECO:0000313" key="3">
    <source>
        <dbReference type="EMBL" id="SDE64107.1"/>
    </source>
</evidence>